<evidence type="ECO:0000313" key="1">
    <source>
        <dbReference type="EMBL" id="KAA8519080.1"/>
    </source>
</evidence>
<reference evidence="1 2" key="1">
    <citation type="submission" date="2019-09" db="EMBL/GenBank/DDBJ databases">
        <title>A chromosome-level genome assembly of the Chinese tupelo Nyssa sinensis.</title>
        <authorList>
            <person name="Yang X."/>
            <person name="Kang M."/>
            <person name="Yang Y."/>
            <person name="Xiong H."/>
            <person name="Wang M."/>
            <person name="Zhang Z."/>
            <person name="Wang Z."/>
            <person name="Wu H."/>
            <person name="Ma T."/>
            <person name="Liu J."/>
            <person name="Xi Z."/>
        </authorList>
    </citation>
    <scope>NUCLEOTIDE SEQUENCE [LARGE SCALE GENOMIC DNA]</scope>
    <source>
        <strain evidence="1">J267</strain>
        <tissue evidence="1">Leaf</tissue>
    </source>
</reference>
<keyword evidence="2" id="KW-1185">Reference proteome</keyword>
<accession>A0A5J4ZK60</accession>
<gene>
    <name evidence="1" type="ORF">F0562_013336</name>
</gene>
<organism evidence="1 2">
    <name type="scientific">Nyssa sinensis</name>
    <dbReference type="NCBI Taxonomy" id="561372"/>
    <lineage>
        <taxon>Eukaryota</taxon>
        <taxon>Viridiplantae</taxon>
        <taxon>Streptophyta</taxon>
        <taxon>Embryophyta</taxon>
        <taxon>Tracheophyta</taxon>
        <taxon>Spermatophyta</taxon>
        <taxon>Magnoliopsida</taxon>
        <taxon>eudicotyledons</taxon>
        <taxon>Gunneridae</taxon>
        <taxon>Pentapetalae</taxon>
        <taxon>asterids</taxon>
        <taxon>Cornales</taxon>
        <taxon>Nyssaceae</taxon>
        <taxon>Nyssa</taxon>
    </lineage>
</organism>
<name>A0A5J4ZK60_9ASTE</name>
<dbReference type="AlphaFoldDB" id="A0A5J4ZK60"/>
<protein>
    <submittedName>
        <fullName evidence="1">Uncharacterized protein</fullName>
    </submittedName>
</protein>
<dbReference type="Proteomes" id="UP000325577">
    <property type="component" value="Linkage Group LG6"/>
</dbReference>
<dbReference type="EMBL" id="CM018049">
    <property type="protein sequence ID" value="KAA8519080.1"/>
    <property type="molecule type" value="Genomic_DNA"/>
</dbReference>
<evidence type="ECO:0000313" key="2">
    <source>
        <dbReference type="Proteomes" id="UP000325577"/>
    </source>
</evidence>
<sequence length="169" mass="18742">MELWPKTQTVAKLKDNGEIPALSKLRGAKQRLQVSAGVKVVQLSGGFSNNGNGSATENQCNWTGGNLLPTNSRLEFLETMFRVQDVIGAVKRNCEKRTARLNVKISVAALQAGLEVMRGRYDVLVQVDEKPYGAQSDPEYPNEGWPDHGRNVSCKRGWAAINQRWSPFK</sequence>
<proteinExistence type="predicted"/>